<dbReference type="Pfam" id="PF13412">
    <property type="entry name" value="HTH_24"/>
    <property type="match status" value="1"/>
</dbReference>
<dbReference type="PRINTS" id="PR00033">
    <property type="entry name" value="HTHASNC"/>
</dbReference>
<keyword evidence="2" id="KW-0238">DNA-binding</keyword>
<feature type="domain" description="HTH asnC-type" evidence="4">
    <location>
        <begin position="4"/>
        <end position="65"/>
    </location>
</feature>
<dbReference type="Proteomes" id="UP000223606">
    <property type="component" value="Chromosome 1"/>
</dbReference>
<organism evidence="5 6">
    <name type="scientific">Hartmannibacter diazotrophicus</name>
    <dbReference type="NCBI Taxonomy" id="1482074"/>
    <lineage>
        <taxon>Bacteria</taxon>
        <taxon>Pseudomonadati</taxon>
        <taxon>Pseudomonadota</taxon>
        <taxon>Alphaproteobacteria</taxon>
        <taxon>Hyphomicrobiales</taxon>
        <taxon>Pleomorphomonadaceae</taxon>
        <taxon>Hartmannibacter</taxon>
    </lineage>
</organism>
<dbReference type="GO" id="GO:0006355">
    <property type="term" value="P:regulation of DNA-templated transcription"/>
    <property type="evidence" value="ECO:0007669"/>
    <property type="project" value="UniProtKB-ARBA"/>
</dbReference>
<protein>
    <submittedName>
        <fullName evidence="5">Leucine-responsive regulatory protein</fullName>
    </submittedName>
</protein>
<dbReference type="SUPFAM" id="SSF54909">
    <property type="entry name" value="Dimeric alpha+beta barrel"/>
    <property type="match status" value="1"/>
</dbReference>
<dbReference type="AlphaFoldDB" id="A0A2C9D5V2"/>
<dbReference type="SUPFAM" id="SSF46785">
    <property type="entry name" value="Winged helix' DNA-binding domain"/>
    <property type="match status" value="1"/>
</dbReference>
<evidence type="ECO:0000256" key="1">
    <source>
        <dbReference type="ARBA" id="ARBA00023015"/>
    </source>
</evidence>
<dbReference type="GO" id="GO:0005829">
    <property type="term" value="C:cytosol"/>
    <property type="evidence" value="ECO:0007669"/>
    <property type="project" value="TreeGrafter"/>
</dbReference>
<dbReference type="InterPro" id="IPR011991">
    <property type="entry name" value="ArsR-like_HTH"/>
</dbReference>
<evidence type="ECO:0000256" key="3">
    <source>
        <dbReference type="ARBA" id="ARBA00023163"/>
    </source>
</evidence>
<dbReference type="GO" id="GO:0043200">
    <property type="term" value="P:response to amino acid"/>
    <property type="evidence" value="ECO:0007669"/>
    <property type="project" value="TreeGrafter"/>
</dbReference>
<dbReference type="GO" id="GO:0043565">
    <property type="term" value="F:sequence-specific DNA binding"/>
    <property type="evidence" value="ECO:0007669"/>
    <property type="project" value="InterPro"/>
</dbReference>
<dbReference type="CDD" id="cd00090">
    <property type="entry name" value="HTH_ARSR"/>
    <property type="match status" value="1"/>
</dbReference>
<dbReference type="SMART" id="SM00344">
    <property type="entry name" value="HTH_ASNC"/>
    <property type="match status" value="1"/>
</dbReference>
<dbReference type="PANTHER" id="PTHR30154:SF34">
    <property type="entry name" value="TRANSCRIPTIONAL REGULATOR AZLB"/>
    <property type="match status" value="1"/>
</dbReference>
<dbReference type="RefSeq" id="WP_099556106.1">
    <property type="nucleotide sequence ID" value="NZ_LT960614.1"/>
</dbReference>
<dbReference type="InterPro" id="IPR000485">
    <property type="entry name" value="AsnC-type_HTH_dom"/>
</dbReference>
<dbReference type="PANTHER" id="PTHR30154">
    <property type="entry name" value="LEUCINE-RESPONSIVE REGULATORY PROTEIN"/>
    <property type="match status" value="1"/>
</dbReference>
<dbReference type="InterPro" id="IPR019888">
    <property type="entry name" value="Tscrpt_reg_AsnC-like"/>
</dbReference>
<keyword evidence="1" id="KW-0805">Transcription regulation</keyword>
<dbReference type="EMBL" id="LT960614">
    <property type="protein sequence ID" value="SON55623.1"/>
    <property type="molecule type" value="Genomic_DNA"/>
</dbReference>
<dbReference type="InterPro" id="IPR019887">
    <property type="entry name" value="Tscrpt_reg_AsnC/Lrp_C"/>
</dbReference>
<evidence type="ECO:0000313" key="6">
    <source>
        <dbReference type="Proteomes" id="UP000223606"/>
    </source>
</evidence>
<dbReference type="KEGG" id="hdi:HDIA_2082"/>
<dbReference type="Pfam" id="PF01037">
    <property type="entry name" value="AsnC_trans_reg"/>
    <property type="match status" value="1"/>
</dbReference>
<reference evidence="6" key="1">
    <citation type="submission" date="2017-09" db="EMBL/GenBank/DDBJ databases">
        <title>Genome sequence of Nannocystis excedens DSM 71.</title>
        <authorList>
            <person name="Blom J."/>
        </authorList>
    </citation>
    <scope>NUCLEOTIDE SEQUENCE [LARGE SCALE GENOMIC DNA]</scope>
    <source>
        <strain evidence="6">type strain: E19</strain>
    </source>
</reference>
<name>A0A2C9D5V2_9HYPH</name>
<gene>
    <name evidence="5" type="primary">lrp_4</name>
    <name evidence="5" type="ORF">HDIA_2082</name>
</gene>
<dbReference type="InterPro" id="IPR011008">
    <property type="entry name" value="Dimeric_a/b-barrel"/>
</dbReference>
<evidence type="ECO:0000313" key="5">
    <source>
        <dbReference type="EMBL" id="SON55623.1"/>
    </source>
</evidence>
<dbReference type="Gene3D" id="1.10.10.10">
    <property type="entry name" value="Winged helix-like DNA-binding domain superfamily/Winged helix DNA-binding domain"/>
    <property type="match status" value="1"/>
</dbReference>
<keyword evidence="6" id="KW-1185">Reference proteome</keyword>
<dbReference type="InterPro" id="IPR036388">
    <property type="entry name" value="WH-like_DNA-bd_sf"/>
</dbReference>
<proteinExistence type="predicted"/>
<dbReference type="Gene3D" id="3.30.70.920">
    <property type="match status" value="1"/>
</dbReference>
<sequence>MLKLDARDIKILAVLAREGRISKAELAERVNLTATPCWERLRRLEAAGIIQGYHADIALSRLGPSVTVFVMVELGRHKAEDFQVFERTVADFEEIVACWALGGGFDYLMQVTTRDIDRYQRLIDELLARRISVARYYSYIVTKGVKTGGVPPLAALFEDLSELPVKSG</sequence>
<accession>A0A2C9D5V2</accession>
<evidence type="ECO:0000256" key="2">
    <source>
        <dbReference type="ARBA" id="ARBA00023125"/>
    </source>
</evidence>
<dbReference type="InterPro" id="IPR019885">
    <property type="entry name" value="Tscrpt_reg_HTH_AsnC-type_CS"/>
</dbReference>
<dbReference type="InterPro" id="IPR036390">
    <property type="entry name" value="WH_DNA-bd_sf"/>
</dbReference>
<dbReference type="PROSITE" id="PS50956">
    <property type="entry name" value="HTH_ASNC_2"/>
    <property type="match status" value="1"/>
</dbReference>
<keyword evidence="3" id="KW-0804">Transcription</keyword>
<evidence type="ECO:0000259" key="4">
    <source>
        <dbReference type="PROSITE" id="PS50956"/>
    </source>
</evidence>
<dbReference type="OrthoDB" id="9803143at2"/>
<dbReference type="PROSITE" id="PS00519">
    <property type="entry name" value="HTH_ASNC_1"/>
    <property type="match status" value="1"/>
</dbReference>